<dbReference type="STRING" id="74649.A0A2P6R279"/>
<gene>
    <name evidence="1" type="ORF">RchiOBHm_Chr4g0437171</name>
</gene>
<proteinExistence type="predicted"/>
<reference evidence="1 2" key="1">
    <citation type="journal article" date="2018" name="Nat. Genet.">
        <title>The Rosa genome provides new insights in the design of modern roses.</title>
        <authorList>
            <person name="Bendahmane M."/>
        </authorList>
    </citation>
    <scope>NUCLEOTIDE SEQUENCE [LARGE SCALE GENOMIC DNA]</scope>
    <source>
        <strain evidence="2">cv. Old Blush</strain>
    </source>
</reference>
<keyword evidence="2" id="KW-1185">Reference proteome</keyword>
<dbReference type="AlphaFoldDB" id="A0A2P6R279"/>
<comment type="caution">
    <text evidence="1">The sequence shown here is derived from an EMBL/GenBank/DDBJ whole genome shotgun (WGS) entry which is preliminary data.</text>
</comment>
<evidence type="ECO:0000313" key="1">
    <source>
        <dbReference type="EMBL" id="PRQ40543.1"/>
    </source>
</evidence>
<dbReference type="Proteomes" id="UP000238479">
    <property type="component" value="Chromosome 4"/>
</dbReference>
<sequence>MAAGVLNNIAAGTLKDTKVVIDHSAIPGFVKLLASPFDFVKEERHLLNIMIFFSAAES</sequence>
<organism evidence="1 2">
    <name type="scientific">Rosa chinensis</name>
    <name type="common">China rose</name>
    <dbReference type="NCBI Taxonomy" id="74649"/>
    <lineage>
        <taxon>Eukaryota</taxon>
        <taxon>Viridiplantae</taxon>
        <taxon>Streptophyta</taxon>
        <taxon>Embryophyta</taxon>
        <taxon>Tracheophyta</taxon>
        <taxon>Spermatophyta</taxon>
        <taxon>Magnoliopsida</taxon>
        <taxon>eudicotyledons</taxon>
        <taxon>Gunneridae</taxon>
        <taxon>Pentapetalae</taxon>
        <taxon>rosids</taxon>
        <taxon>fabids</taxon>
        <taxon>Rosales</taxon>
        <taxon>Rosaceae</taxon>
        <taxon>Rosoideae</taxon>
        <taxon>Rosoideae incertae sedis</taxon>
        <taxon>Rosa</taxon>
    </lineage>
</organism>
<protein>
    <submittedName>
        <fullName evidence="1">Uncharacterized protein</fullName>
    </submittedName>
</protein>
<accession>A0A2P6R279</accession>
<dbReference type="Gene3D" id="1.25.10.10">
    <property type="entry name" value="Leucine-rich Repeat Variant"/>
    <property type="match status" value="1"/>
</dbReference>
<name>A0A2P6R279_ROSCH</name>
<evidence type="ECO:0000313" key="2">
    <source>
        <dbReference type="Proteomes" id="UP000238479"/>
    </source>
</evidence>
<dbReference type="InterPro" id="IPR011989">
    <property type="entry name" value="ARM-like"/>
</dbReference>
<dbReference type="EMBL" id="PDCK01000042">
    <property type="protein sequence ID" value="PRQ40543.1"/>
    <property type="molecule type" value="Genomic_DNA"/>
</dbReference>
<dbReference type="Gramene" id="PRQ40543">
    <property type="protein sequence ID" value="PRQ40543"/>
    <property type="gene ID" value="RchiOBHm_Chr4g0437171"/>
</dbReference>